<protein>
    <recommendedName>
        <fullName evidence="1">non-specific serine/threonine protein kinase</fullName>
        <ecNumber evidence="1">2.7.11.1</ecNumber>
    </recommendedName>
</protein>
<dbReference type="AlphaFoldDB" id="B4N0E8"/>
<keyword evidence="5" id="KW-0418">Kinase</keyword>
<evidence type="ECO:0000313" key="8">
    <source>
        <dbReference type="Proteomes" id="UP000007798"/>
    </source>
</evidence>
<dbReference type="SMART" id="SM00220">
    <property type="entry name" value="S_TKc"/>
    <property type="match status" value="1"/>
</dbReference>
<reference evidence="7 8" key="1">
    <citation type="journal article" date="2007" name="Nature">
        <title>Evolution of genes and genomes on the Drosophila phylogeny.</title>
        <authorList>
            <consortium name="Drosophila 12 Genomes Consortium"/>
            <person name="Clark A.G."/>
            <person name="Eisen M.B."/>
            <person name="Smith D.R."/>
            <person name="Bergman C.M."/>
            <person name="Oliver B."/>
            <person name="Markow T.A."/>
            <person name="Kaufman T.C."/>
            <person name="Kellis M."/>
            <person name="Gelbart W."/>
            <person name="Iyer V.N."/>
            <person name="Pollard D.A."/>
            <person name="Sackton T.B."/>
            <person name="Larracuente A.M."/>
            <person name="Singh N.D."/>
            <person name="Abad J.P."/>
            <person name="Abt D.N."/>
            <person name="Adryan B."/>
            <person name="Aguade M."/>
            <person name="Akashi H."/>
            <person name="Anderson W.W."/>
            <person name="Aquadro C.F."/>
            <person name="Ardell D.H."/>
            <person name="Arguello R."/>
            <person name="Artieri C.G."/>
            <person name="Barbash D.A."/>
            <person name="Barker D."/>
            <person name="Barsanti P."/>
            <person name="Batterham P."/>
            <person name="Batzoglou S."/>
            <person name="Begun D."/>
            <person name="Bhutkar A."/>
            <person name="Blanco E."/>
            <person name="Bosak S.A."/>
            <person name="Bradley R.K."/>
            <person name="Brand A.D."/>
            <person name="Brent M.R."/>
            <person name="Brooks A.N."/>
            <person name="Brown R.H."/>
            <person name="Butlin R.K."/>
            <person name="Caggese C."/>
            <person name="Calvi B.R."/>
            <person name="Bernardo de Carvalho A."/>
            <person name="Caspi A."/>
            <person name="Castrezana S."/>
            <person name="Celniker S.E."/>
            <person name="Chang J.L."/>
            <person name="Chapple C."/>
            <person name="Chatterji S."/>
            <person name="Chinwalla A."/>
            <person name="Civetta A."/>
            <person name="Clifton S.W."/>
            <person name="Comeron J.M."/>
            <person name="Costello J.C."/>
            <person name="Coyne J.A."/>
            <person name="Daub J."/>
            <person name="David R.G."/>
            <person name="Delcher A.L."/>
            <person name="Delehaunty K."/>
            <person name="Do C.B."/>
            <person name="Ebling H."/>
            <person name="Edwards K."/>
            <person name="Eickbush T."/>
            <person name="Evans J.D."/>
            <person name="Filipski A."/>
            <person name="Findeiss S."/>
            <person name="Freyhult E."/>
            <person name="Fulton L."/>
            <person name="Fulton R."/>
            <person name="Garcia A.C."/>
            <person name="Gardiner A."/>
            <person name="Garfield D.A."/>
            <person name="Garvin B.E."/>
            <person name="Gibson G."/>
            <person name="Gilbert D."/>
            <person name="Gnerre S."/>
            <person name="Godfrey J."/>
            <person name="Good R."/>
            <person name="Gotea V."/>
            <person name="Gravely B."/>
            <person name="Greenberg A.J."/>
            <person name="Griffiths-Jones S."/>
            <person name="Gross S."/>
            <person name="Guigo R."/>
            <person name="Gustafson E.A."/>
            <person name="Haerty W."/>
            <person name="Hahn M.W."/>
            <person name="Halligan D.L."/>
            <person name="Halpern A.L."/>
            <person name="Halter G.M."/>
            <person name="Han M.V."/>
            <person name="Heger A."/>
            <person name="Hillier L."/>
            <person name="Hinrichs A.S."/>
            <person name="Holmes I."/>
            <person name="Hoskins R.A."/>
            <person name="Hubisz M.J."/>
            <person name="Hultmark D."/>
            <person name="Huntley M.A."/>
            <person name="Jaffe D.B."/>
            <person name="Jagadeeshan S."/>
            <person name="Jeck W.R."/>
            <person name="Johnson J."/>
            <person name="Jones C.D."/>
            <person name="Jordan W.C."/>
            <person name="Karpen G.H."/>
            <person name="Kataoka E."/>
            <person name="Keightley P.D."/>
            <person name="Kheradpour P."/>
            <person name="Kirkness E.F."/>
            <person name="Koerich L.B."/>
            <person name="Kristiansen K."/>
            <person name="Kudrna D."/>
            <person name="Kulathinal R.J."/>
            <person name="Kumar S."/>
            <person name="Kwok R."/>
            <person name="Lander E."/>
            <person name="Langley C.H."/>
            <person name="Lapoint R."/>
            <person name="Lazzaro B.P."/>
            <person name="Lee S.J."/>
            <person name="Levesque L."/>
            <person name="Li R."/>
            <person name="Lin C.F."/>
            <person name="Lin M.F."/>
            <person name="Lindblad-Toh K."/>
            <person name="Llopart A."/>
            <person name="Long M."/>
            <person name="Low L."/>
            <person name="Lozovsky E."/>
            <person name="Lu J."/>
            <person name="Luo M."/>
            <person name="Machado C.A."/>
            <person name="Makalowski W."/>
            <person name="Marzo M."/>
            <person name="Matsuda M."/>
            <person name="Matzkin L."/>
            <person name="McAllister B."/>
            <person name="McBride C.S."/>
            <person name="McKernan B."/>
            <person name="McKernan K."/>
            <person name="Mendez-Lago M."/>
            <person name="Minx P."/>
            <person name="Mollenhauer M.U."/>
            <person name="Montooth K."/>
            <person name="Mount S.M."/>
            <person name="Mu X."/>
            <person name="Myers E."/>
            <person name="Negre B."/>
            <person name="Newfeld S."/>
            <person name="Nielsen R."/>
            <person name="Noor M.A."/>
            <person name="O'Grady P."/>
            <person name="Pachter L."/>
            <person name="Papaceit M."/>
            <person name="Parisi M.J."/>
            <person name="Parisi M."/>
            <person name="Parts L."/>
            <person name="Pedersen J.S."/>
            <person name="Pesole G."/>
            <person name="Phillippy A.M."/>
            <person name="Ponting C.P."/>
            <person name="Pop M."/>
            <person name="Porcelli D."/>
            <person name="Powell J.R."/>
            <person name="Prohaska S."/>
            <person name="Pruitt K."/>
            <person name="Puig M."/>
            <person name="Quesneville H."/>
            <person name="Ram K.R."/>
            <person name="Rand D."/>
            <person name="Rasmussen M.D."/>
            <person name="Reed L.K."/>
            <person name="Reenan R."/>
            <person name="Reily A."/>
            <person name="Remington K.A."/>
            <person name="Rieger T.T."/>
            <person name="Ritchie M.G."/>
            <person name="Robin C."/>
            <person name="Rogers Y.H."/>
            <person name="Rohde C."/>
            <person name="Rozas J."/>
            <person name="Rubenfield M.J."/>
            <person name="Ruiz A."/>
            <person name="Russo S."/>
            <person name="Salzberg S.L."/>
            <person name="Sanchez-Gracia A."/>
            <person name="Saranga D.J."/>
            <person name="Sato H."/>
            <person name="Schaeffer S.W."/>
            <person name="Schatz M.C."/>
            <person name="Schlenke T."/>
            <person name="Schwartz R."/>
            <person name="Segarra C."/>
            <person name="Singh R.S."/>
            <person name="Sirot L."/>
            <person name="Sirota M."/>
            <person name="Sisneros N.B."/>
            <person name="Smith C.D."/>
            <person name="Smith T.F."/>
            <person name="Spieth J."/>
            <person name="Stage D.E."/>
            <person name="Stark A."/>
            <person name="Stephan W."/>
            <person name="Strausberg R.L."/>
            <person name="Strempel S."/>
            <person name="Sturgill D."/>
            <person name="Sutton G."/>
            <person name="Sutton G.G."/>
            <person name="Tao W."/>
            <person name="Teichmann S."/>
            <person name="Tobari Y.N."/>
            <person name="Tomimura Y."/>
            <person name="Tsolas J.M."/>
            <person name="Valente V.L."/>
            <person name="Venter E."/>
            <person name="Venter J.C."/>
            <person name="Vicario S."/>
            <person name="Vieira F.G."/>
            <person name="Vilella A.J."/>
            <person name="Villasante A."/>
            <person name="Walenz B."/>
            <person name="Wang J."/>
            <person name="Wasserman M."/>
            <person name="Watts T."/>
            <person name="Wilson D."/>
            <person name="Wilson R.K."/>
            <person name="Wing R.A."/>
            <person name="Wolfner M.F."/>
            <person name="Wong A."/>
            <person name="Wong G.K."/>
            <person name="Wu C.I."/>
            <person name="Wu G."/>
            <person name="Yamamoto D."/>
            <person name="Yang H.P."/>
            <person name="Yang S.P."/>
            <person name="Yorke J.A."/>
            <person name="Yoshida K."/>
            <person name="Zdobnov E."/>
            <person name="Zhang P."/>
            <person name="Zhang Y."/>
            <person name="Zimin A.V."/>
            <person name="Baldwin J."/>
            <person name="Abdouelleil A."/>
            <person name="Abdulkadir J."/>
            <person name="Abebe A."/>
            <person name="Abera B."/>
            <person name="Abreu J."/>
            <person name="Acer S.C."/>
            <person name="Aftuck L."/>
            <person name="Alexander A."/>
            <person name="An P."/>
            <person name="Anderson E."/>
            <person name="Anderson S."/>
            <person name="Arachi H."/>
            <person name="Azer M."/>
            <person name="Bachantsang P."/>
            <person name="Barry A."/>
            <person name="Bayul T."/>
            <person name="Berlin A."/>
            <person name="Bessette D."/>
            <person name="Bloom T."/>
            <person name="Blye J."/>
            <person name="Boguslavskiy L."/>
            <person name="Bonnet C."/>
            <person name="Boukhgalter B."/>
            <person name="Bourzgui I."/>
            <person name="Brown A."/>
            <person name="Cahill P."/>
            <person name="Channer S."/>
            <person name="Cheshatsang Y."/>
            <person name="Chuda L."/>
            <person name="Citroen M."/>
            <person name="Collymore A."/>
            <person name="Cooke P."/>
            <person name="Costello M."/>
            <person name="D'Aco K."/>
            <person name="Daza R."/>
            <person name="De Haan G."/>
            <person name="DeGray S."/>
            <person name="DeMaso C."/>
            <person name="Dhargay N."/>
            <person name="Dooley K."/>
            <person name="Dooley E."/>
            <person name="Doricent M."/>
            <person name="Dorje P."/>
            <person name="Dorjee K."/>
            <person name="Dupes A."/>
            <person name="Elong R."/>
            <person name="Falk J."/>
            <person name="Farina A."/>
            <person name="Faro S."/>
            <person name="Ferguson D."/>
            <person name="Fisher S."/>
            <person name="Foley C.D."/>
            <person name="Franke A."/>
            <person name="Friedrich D."/>
            <person name="Gadbois L."/>
            <person name="Gearin G."/>
            <person name="Gearin C.R."/>
            <person name="Giannoukos G."/>
            <person name="Goode T."/>
            <person name="Graham J."/>
            <person name="Grandbois E."/>
            <person name="Grewal S."/>
            <person name="Gyaltsen K."/>
            <person name="Hafez N."/>
            <person name="Hagos B."/>
            <person name="Hall J."/>
            <person name="Henson C."/>
            <person name="Hollinger A."/>
            <person name="Honan T."/>
            <person name="Huard M.D."/>
            <person name="Hughes L."/>
            <person name="Hurhula B."/>
            <person name="Husby M.E."/>
            <person name="Kamat A."/>
            <person name="Kanga B."/>
            <person name="Kashin S."/>
            <person name="Khazanovich D."/>
            <person name="Kisner P."/>
            <person name="Lance K."/>
            <person name="Lara M."/>
            <person name="Lee W."/>
            <person name="Lennon N."/>
            <person name="Letendre F."/>
            <person name="LeVine R."/>
            <person name="Lipovsky A."/>
            <person name="Liu X."/>
            <person name="Liu J."/>
            <person name="Liu S."/>
            <person name="Lokyitsang T."/>
            <person name="Lokyitsang Y."/>
            <person name="Lubonja R."/>
            <person name="Lui A."/>
            <person name="MacDonald P."/>
            <person name="Magnisalis V."/>
            <person name="Maru K."/>
            <person name="Matthews C."/>
            <person name="McCusker W."/>
            <person name="McDonough S."/>
            <person name="Mehta T."/>
            <person name="Meldrim J."/>
            <person name="Meneus L."/>
            <person name="Mihai O."/>
            <person name="Mihalev A."/>
            <person name="Mihova T."/>
            <person name="Mittelman R."/>
            <person name="Mlenga V."/>
            <person name="Montmayeur A."/>
            <person name="Mulrain L."/>
            <person name="Navidi A."/>
            <person name="Naylor J."/>
            <person name="Negash T."/>
            <person name="Nguyen T."/>
            <person name="Nguyen N."/>
            <person name="Nicol R."/>
            <person name="Norbu C."/>
            <person name="Norbu N."/>
            <person name="Novod N."/>
            <person name="O'Neill B."/>
            <person name="Osman S."/>
            <person name="Markiewicz E."/>
            <person name="Oyono O.L."/>
            <person name="Patti C."/>
            <person name="Phunkhang P."/>
            <person name="Pierre F."/>
            <person name="Priest M."/>
            <person name="Raghuraman S."/>
            <person name="Rege F."/>
            <person name="Reyes R."/>
            <person name="Rise C."/>
            <person name="Rogov P."/>
            <person name="Ross K."/>
            <person name="Ryan E."/>
            <person name="Settipalli S."/>
            <person name="Shea T."/>
            <person name="Sherpa N."/>
            <person name="Shi L."/>
            <person name="Shih D."/>
            <person name="Sparrow T."/>
            <person name="Spaulding J."/>
            <person name="Stalker J."/>
            <person name="Stange-Thomann N."/>
            <person name="Stavropoulos S."/>
            <person name="Stone C."/>
            <person name="Strader C."/>
            <person name="Tesfaye S."/>
            <person name="Thomson T."/>
            <person name="Thoulutsang Y."/>
            <person name="Thoulutsang D."/>
            <person name="Topham K."/>
            <person name="Topping I."/>
            <person name="Tsamla T."/>
            <person name="Vassiliev H."/>
            <person name="Vo A."/>
            <person name="Wangchuk T."/>
            <person name="Wangdi T."/>
            <person name="Weiand M."/>
            <person name="Wilkinson J."/>
            <person name="Wilson A."/>
            <person name="Yadav S."/>
            <person name="Young G."/>
            <person name="Yu Q."/>
            <person name="Zembek L."/>
            <person name="Zhong D."/>
            <person name="Zimmer A."/>
            <person name="Zwirko Z."/>
            <person name="Jaffe D.B."/>
            <person name="Alvarez P."/>
            <person name="Brockman W."/>
            <person name="Butler J."/>
            <person name="Chin C."/>
            <person name="Gnerre S."/>
            <person name="Grabherr M."/>
            <person name="Kleber M."/>
            <person name="Mauceli E."/>
            <person name="MacCallum I."/>
        </authorList>
    </citation>
    <scope>NUCLEOTIDE SEQUENCE [LARGE SCALE GENOMIC DNA]</scope>
    <source>
        <strain evidence="8">Tucson 14030-0811.24</strain>
    </source>
</reference>
<dbReference type="InterPro" id="IPR008271">
    <property type="entry name" value="Ser/Thr_kinase_AS"/>
</dbReference>
<feature type="binding site" evidence="4">
    <location>
        <position position="46"/>
    </location>
    <ligand>
        <name>ATP</name>
        <dbReference type="ChEBI" id="CHEBI:30616"/>
    </ligand>
</feature>
<sequence>MGDVANDKDSRFIVGGYRVVTKLGAGSFGDIFMAENKVTSQRVAIKMESKGCPYPQLHFEYKLYRHLSYAKGIPRIYQFASISGYNVMVMELLGPSLEELFNFCSRRFSLKTVLLLATQMIERVEHLHSAKFIHRDIKPDNFLMGEDVNSDLVYLIDFGLAKRYFDETKKTHISYKSGGRLTGTARYASINALRGGEQSRRDDMEALGYVFMYFLRGNLPWQGLTASPKKQKYEALTEKKSSITLEELCKGFPEEFALYLGYCRSLGFEETPHYTLIRRSLHSLYTRLHYAQDNIYDWVTLKQIYTGRSTVKEQHNENESESKTI</sequence>
<evidence type="ECO:0000256" key="2">
    <source>
        <dbReference type="ARBA" id="ARBA00022741"/>
    </source>
</evidence>
<dbReference type="CDD" id="cd14016">
    <property type="entry name" value="STKc_CK1"/>
    <property type="match status" value="1"/>
</dbReference>
<dbReference type="InterPro" id="IPR000719">
    <property type="entry name" value="Prot_kinase_dom"/>
</dbReference>
<name>B4N0E8_DROWI</name>
<dbReference type="Proteomes" id="UP000007798">
    <property type="component" value="Unassembled WGS sequence"/>
</dbReference>
<accession>B4N0E8</accession>
<dbReference type="SUPFAM" id="SSF56112">
    <property type="entry name" value="Protein kinase-like (PK-like)"/>
    <property type="match status" value="1"/>
</dbReference>
<evidence type="ECO:0000256" key="5">
    <source>
        <dbReference type="RuleBase" id="RU000304"/>
    </source>
</evidence>
<evidence type="ECO:0000313" key="7">
    <source>
        <dbReference type="EMBL" id="EDW77561.1"/>
    </source>
</evidence>
<dbReference type="FunFam" id="1.10.510.10:FF:000596">
    <property type="entry name" value="CK1 family protein kinase"/>
    <property type="match status" value="1"/>
</dbReference>
<keyword evidence="5" id="KW-0808">Transferase</keyword>
<dbReference type="InterPro" id="IPR011009">
    <property type="entry name" value="Kinase-like_dom_sf"/>
</dbReference>
<evidence type="ECO:0000256" key="1">
    <source>
        <dbReference type="ARBA" id="ARBA00012513"/>
    </source>
</evidence>
<organism evidence="7 8">
    <name type="scientific">Drosophila willistoni</name>
    <name type="common">Fruit fly</name>
    <dbReference type="NCBI Taxonomy" id="7260"/>
    <lineage>
        <taxon>Eukaryota</taxon>
        <taxon>Metazoa</taxon>
        <taxon>Ecdysozoa</taxon>
        <taxon>Arthropoda</taxon>
        <taxon>Hexapoda</taxon>
        <taxon>Insecta</taxon>
        <taxon>Pterygota</taxon>
        <taxon>Neoptera</taxon>
        <taxon>Endopterygota</taxon>
        <taxon>Diptera</taxon>
        <taxon>Brachycera</taxon>
        <taxon>Muscomorpha</taxon>
        <taxon>Ephydroidea</taxon>
        <taxon>Drosophilidae</taxon>
        <taxon>Drosophila</taxon>
        <taxon>Sophophora</taxon>
    </lineage>
</organism>
<dbReference type="InterPro" id="IPR017441">
    <property type="entry name" value="Protein_kinase_ATP_BS"/>
</dbReference>
<evidence type="ECO:0000259" key="6">
    <source>
        <dbReference type="PROSITE" id="PS50011"/>
    </source>
</evidence>
<dbReference type="STRING" id="7260.B4N0E8"/>
<gene>
    <name evidence="7" type="primary">Dwil\GK24490</name>
    <name evidence="7" type="ORF">Dwil_GK24490</name>
</gene>
<keyword evidence="8" id="KW-1185">Reference proteome</keyword>
<dbReference type="PROSITE" id="PS00107">
    <property type="entry name" value="PROTEIN_KINASE_ATP"/>
    <property type="match status" value="1"/>
</dbReference>
<dbReference type="KEGG" id="dwi:6644118"/>
<dbReference type="InParanoid" id="B4N0E8"/>
<dbReference type="SMR" id="B4N0E8"/>
<dbReference type="PhylomeDB" id="B4N0E8"/>
<dbReference type="OrthoDB" id="5800476at2759"/>
<keyword evidence="5" id="KW-0723">Serine/threonine-protein kinase</keyword>
<dbReference type="PROSITE" id="PS00108">
    <property type="entry name" value="PROTEIN_KINASE_ST"/>
    <property type="match status" value="1"/>
</dbReference>
<dbReference type="PANTHER" id="PTHR11909">
    <property type="entry name" value="CASEIN KINASE-RELATED"/>
    <property type="match status" value="1"/>
</dbReference>
<dbReference type="Pfam" id="PF00069">
    <property type="entry name" value="Pkinase"/>
    <property type="match status" value="1"/>
</dbReference>
<dbReference type="HOGENOM" id="CLU_019279_2_0_1"/>
<dbReference type="OMA" id="HIPFKWG"/>
<dbReference type="EC" id="2.7.11.1" evidence="1"/>
<keyword evidence="3 4" id="KW-0067">ATP-binding</keyword>
<dbReference type="EMBL" id="CH963920">
    <property type="protein sequence ID" value="EDW77561.1"/>
    <property type="molecule type" value="Genomic_DNA"/>
</dbReference>
<dbReference type="GO" id="GO:0005524">
    <property type="term" value="F:ATP binding"/>
    <property type="evidence" value="ECO:0007669"/>
    <property type="project" value="UniProtKB-UniRule"/>
</dbReference>
<feature type="domain" description="Protein kinase" evidence="6">
    <location>
        <begin position="17"/>
        <end position="285"/>
    </location>
</feature>
<dbReference type="InterPro" id="IPR050235">
    <property type="entry name" value="CK1_Ser-Thr_kinase"/>
</dbReference>
<dbReference type="Gene3D" id="1.10.510.10">
    <property type="entry name" value="Transferase(Phosphotransferase) domain 1"/>
    <property type="match status" value="1"/>
</dbReference>
<evidence type="ECO:0000256" key="4">
    <source>
        <dbReference type="PROSITE-ProRule" id="PRU10141"/>
    </source>
</evidence>
<proteinExistence type="inferred from homology"/>
<keyword evidence="2 4" id="KW-0547">Nucleotide-binding</keyword>
<dbReference type="PROSITE" id="PS50011">
    <property type="entry name" value="PROTEIN_KINASE_DOM"/>
    <property type="match status" value="1"/>
</dbReference>
<comment type="similarity">
    <text evidence="5">Belongs to the protein kinase superfamily.</text>
</comment>
<evidence type="ECO:0000256" key="3">
    <source>
        <dbReference type="ARBA" id="ARBA00022840"/>
    </source>
</evidence>
<dbReference type="GO" id="GO:0004674">
    <property type="term" value="F:protein serine/threonine kinase activity"/>
    <property type="evidence" value="ECO:0007669"/>
    <property type="project" value="UniProtKB-KW"/>
</dbReference>
<dbReference type="eggNOG" id="KOG1163">
    <property type="taxonomic scope" value="Eukaryota"/>
</dbReference>